<dbReference type="Gene3D" id="2.60.40.150">
    <property type="entry name" value="C2 domain"/>
    <property type="match status" value="1"/>
</dbReference>
<sequence length="2106" mass="236450">MLRLPCFGLRSQPILEVTTFGLTTNSILARRGANMPQTPTAVRSPPGDLILTDNRQLNFVSRPGVKLLRFNQGPQALPSVSEATILYAPGFLSESHYQMQMVARLGGPQFFSSPDEIPDPPDFESISSQWTHQADSLCSFPSDDIGIRVIPRTCRLLSPVLADNVGWRLERALALEPPPPHQYEADRSSPDKEDNKFDPSTEFSASNSPTPRGSWASSIFDLHSFVHDPLLPKLLDSVDASSLEEENARRRHEGRPDKLFSLCPQPDEPQGEETRLPADIPSEHLGHRILVMRFRLKLEVEIEPIFATLALYDAKEGRKISENFYFDLNPDPIKSMLRSHSTQQDLSSLSRRCIFDITFPNQEIFLVIRLEKVLQGDINEALEPYLKEEKQSREEKWRAQAHAFCERLGQYRMPFAWTYVSLAHVIKGVGSLERGDTSSEKGSSASLDRKSTASFDSKRRNSTERRSFHERGTANGTLPGGGANADDFASSLDCFRAVTLTVSSFFKQETDKLRDDDILKFLADHKRPTSSIKRLKSIPGTLQLDISPCPMEVKGCVNPELLKLKPYPPEEVGPPTKEILEFPSRELYLPHYQYRNLLYMYIRDVNFTNRPGGSARNITVKVRLMRGEDERMYSLPAIFGKSSGPEFVTKVYTPVTYHNKCPDFYEEVKIGLPVSLTEQHHLFFTFYHISCQRKEATTPVETPIGYSWLPLLRDHHLVSGDFSLPISLDFPPPNYSSFSPDQTLINGVKWLDNHKGLFNVSLAPETSLHPQDKYLDRFFRLVGLLEQGALGIPEAAVETEVRKSIQDLTQSNLESLVNFLPLLLDKLILLMISPPVLGEMVIDISQSCFEGIAQVVRRVTVSLESQNDGGGRNPILTSYIQYHATFPPSSTSSHGRRHSSSLLRSLDRSGSFGGSPVGGSPGGGGLPHCPSTPNTSISGGGDGSNPTTAPFSKHLFEELALKWVVSCGNARELAATNAWFFFELLVKSMVEYLHWTGRLSSPRRERFGHRFIEDLSSLVTMITDEVISRYRKDTPDLKVTSRLNAALAFFVTDLFSVLDRGFVMTLVSIYCQKFVIRMAASPDMWQLASLKLRLTIVRILAIMLSIPAVLASSTGTPMFDPRMSSPPKRHSDPMLKWSYASLTPEFKGRHFLIGLVLTEVANVLEHSKSQVLQLKAVSLIRCLLSSHDADPRLSRGRKGIAAMLYLPLISITLQVLHRVHYPDIDGLMFLPMTGVDESPTLDQRVASAIAGGTVVASKTSRTKSQKRNPDGTTPTSFSIDASRDLMICLLWVLKNIDPNLLKDLLVFWSPSKGQQLLLALQLSLALFKYDSKCPLDRSPTSSSFRKPSNDLMTKLEGMIFGGGSARSELMRRRGNQSQSASGPSSHESMTHSTSGFGSERLRWKKEMTQYSRPQSMIDSSMSGTMTLVGDLADGGQQNGLAGNLTAEVTMVVLDTLETMVKVASSSDSHQDLLSPILRVLLHCLSLNQSTSVLECLFETQRLIVFKFPNLLFDEATEQCADLCLRLLSHSSSSISTIRSQAAASLYMLMRQNFEIGNNFARVKMQVTMSLSSLVGTQKNFQEECLRRSLKTVLTYAEKDNELRDTTFPEQVKDLVFNLHMILSDTVKMRECQEDPEMLIDLMFRIAKGYQNSPDLRLTWLANMAQKHTERENHVEAAMCYVHSAALVAEYLHMLEEQPYLPIGAVSFDRISPNVLEESAVSDDVVNPDEEGVCTGKFFSQTGLVTLLEQAAASFDRGGIFEMVNEVYKVVIPILEAERDYKKLAQVHSSLQQIFIKIDTLKGKRVFGSYFRVGFYGSKFGDLDGEEFVYREPTLTKLSEISDRLEAFYTDRFGSEGIRMIKGSAPVDPETLDRDKAHIQITYVEPFFEPFELRRRKTAHERNYGIKRFIYATPFTLEGRPRGELKEQHKRKTILTVGSHFPYVRTRIQVVHKEEIILTPIEVAIEDIQKKISELTQAIEQDPPDAKILQMVLQGCVGTTVNQGPLEIAHVFLSDLKAGTHTPTRLQNKLRLAFREFSNRCGDALQRNRTLIESNQREYQRELQRNYELFTEQIKPMITLATAQVNHNESLEDPPTPVNPVATSPVV</sequence>
<dbReference type="GO" id="GO:0005085">
    <property type="term" value="F:guanyl-nucleotide exchange factor activity"/>
    <property type="evidence" value="ECO:0007669"/>
    <property type="project" value="UniProtKB-KW"/>
</dbReference>
<dbReference type="FunFam" id="1.25.40.410:FF:000002">
    <property type="entry name" value="Dedicator of cytokinesis protein 7"/>
    <property type="match status" value="1"/>
</dbReference>
<keyword evidence="1" id="KW-0597">Phosphoprotein</keyword>
<dbReference type="InterPro" id="IPR046770">
    <property type="entry name" value="DOCKER_Lobe_B"/>
</dbReference>
<feature type="compositionally biased region" description="Polar residues" evidence="4">
    <location>
        <begin position="1375"/>
        <end position="1396"/>
    </location>
</feature>
<feature type="region of interest" description="Disordered" evidence="4">
    <location>
        <begin position="1368"/>
        <end position="1398"/>
    </location>
</feature>
<feature type="compositionally biased region" description="Basic and acidic residues" evidence="4">
    <location>
        <begin position="183"/>
        <end position="199"/>
    </location>
</feature>
<dbReference type="EMBL" id="OB660166">
    <property type="protein sequence ID" value="CAD7223201.1"/>
    <property type="molecule type" value="Genomic_DNA"/>
</dbReference>
<reference evidence="5" key="1">
    <citation type="submission" date="2020-11" db="EMBL/GenBank/DDBJ databases">
        <authorList>
            <person name="Tran Van P."/>
        </authorList>
    </citation>
    <scope>NUCLEOTIDE SEQUENCE</scope>
</reference>
<gene>
    <name evidence="5" type="ORF">CTOB1V02_LOCUS1191</name>
</gene>
<feature type="compositionally biased region" description="Polar residues" evidence="4">
    <location>
        <begin position="201"/>
        <end position="211"/>
    </location>
</feature>
<evidence type="ECO:0000256" key="2">
    <source>
        <dbReference type="ARBA" id="ARBA00022658"/>
    </source>
</evidence>
<protein>
    <submittedName>
        <fullName evidence="5">Uncharacterized protein</fullName>
    </submittedName>
</protein>
<dbReference type="PANTHER" id="PTHR23317:SF76">
    <property type="entry name" value="LD20667P"/>
    <property type="match status" value="1"/>
</dbReference>
<dbReference type="InterPro" id="IPR046769">
    <property type="entry name" value="DOCKER_Lobe_A"/>
</dbReference>
<organism evidence="5">
    <name type="scientific">Cyprideis torosa</name>
    <dbReference type="NCBI Taxonomy" id="163714"/>
    <lineage>
        <taxon>Eukaryota</taxon>
        <taxon>Metazoa</taxon>
        <taxon>Ecdysozoa</taxon>
        <taxon>Arthropoda</taxon>
        <taxon>Crustacea</taxon>
        <taxon>Oligostraca</taxon>
        <taxon>Ostracoda</taxon>
        <taxon>Podocopa</taxon>
        <taxon>Podocopida</taxon>
        <taxon>Cytherocopina</taxon>
        <taxon>Cytheroidea</taxon>
        <taxon>Cytherideidae</taxon>
        <taxon>Cyprideis</taxon>
    </lineage>
</organism>
<dbReference type="Gene3D" id="1.20.58.740">
    <property type="match status" value="1"/>
</dbReference>
<dbReference type="InterPro" id="IPR026791">
    <property type="entry name" value="DOCK"/>
</dbReference>
<dbReference type="InterPro" id="IPR043162">
    <property type="entry name" value="DOCK_C_lobe_C"/>
</dbReference>
<accession>A0A7R8W6L0</accession>
<dbReference type="InterPro" id="IPR043161">
    <property type="entry name" value="DOCK_C_lobe_A"/>
</dbReference>
<feature type="region of interest" description="Disordered" evidence="4">
    <location>
        <begin position="908"/>
        <end position="949"/>
    </location>
</feature>
<feature type="compositionally biased region" description="Basic and acidic residues" evidence="4">
    <location>
        <begin position="447"/>
        <end position="472"/>
    </location>
</feature>
<evidence type="ECO:0000256" key="1">
    <source>
        <dbReference type="ARBA" id="ARBA00022553"/>
    </source>
</evidence>
<dbReference type="FunFam" id="1.20.58.740:FF:000002">
    <property type="entry name" value="Dedicator of cytokinesis protein 7"/>
    <property type="match status" value="1"/>
</dbReference>
<name>A0A7R8W6L0_9CRUS</name>
<dbReference type="SUPFAM" id="SSF48371">
    <property type="entry name" value="ARM repeat"/>
    <property type="match status" value="1"/>
</dbReference>
<keyword evidence="2" id="KW-0344">Guanine-nucleotide releasing factor</keyword>
<dbReference type="Pfam" id="PF20421">
    <property type="entry name" value="DHR-2_Lobe_C"/>
    <property type="match status" value="1"/>
</dbReference>
<dbReference type="OrthoDB" id="47328at2759"/>
<dbReference type="Pfam" id="PF06920">
    <property type="entry name" value="DHR-2_Lobe_A"/>
    <property type="match status" value="1"/>
</dbReference>
<dbReference type="PANTHER" id="PTHR23317">
    <property type="entry name" value="DEDICATOR OF CYTOKINESIS DOCK"/>
    <property type="match status" value="1"/>
</dbReference>
<dbReference type="Pfam" id="PF14429">
    <property type="entry name" value="DOCK-C2"/>
    <property type="match status" value="1"/>
</dbReference>
<feature type="region of interest" description="Disordered" evidence="4">
    <location>
        <begin position="2087"/>
        <end position="2106"/>
    </location>
</feature>
<comment type="similarity">
    <text evidence="3">Belongs to the DOCK family.</text>
</comment>
<feature type="region of interest" description="Disordered" evidence="4">
    <location>
        <begin position="432"/>
        <end position="482"/>
    </location>
</feature>
<dbReference type="InterPro" id="IPR037808">
    <property type="entry name" value="C2_Dock-C"/>
</dbReference>
<dbReference type="PROSITE" id="PS51651">
    <property type="entry name" value="DOCKER"/>
    <property type="match status" value="1"/>
</dbReference>
<dbReference type="InterPro" id="IPR046773">
    <property type="entry name" value="DOCKER_Lobe_C"/>
</dbReference>
<dbReference type="CDD" id="cd08696">
    <property type="entry name" value="C2_Dock-C"/>
    <property type="match status" value="1"/>
</dbReference>
<feature type="compositionally biased region" description="Gly residues" evidence="4">
    <location>
        <begin position="911"/>
        <end position="926"/>
    </location>
</feature>
<proteinExistence type="inferred from homology"/>
<dbReference type="InterPro" id="IPR027007">
    <property type="entry name" value="C2_DOCK-type_domain"/>
</dbReference>
<dbReference type="GO" id="GO:0007264">
    <property type="term" value="P:small GTPase-mediated signal transduction"/>
    <property type="evidence" value="ECO:0007669"/>
    <property type="project" value="InterPro"/>
</dbReference>
<evidence type="ECO:0000256" key="4">
    <source>
        <dbReference type="SAM" id="MobiDB-lite"/>
    </source>
</evidence>
<dbReference type="PROSITE" id="PS51650">
    <property type="entry name" value="C2_DOCK"/>
    <property type="match status" value="1"/>
</dbReference>
<dbReference type="InterPro" id="IPR027357">
    <property type="entry name" value="DOCKER_dom"/>
</dbReference>
<feature type="region of interest" description="Disordered" evidence="4">
    <location>
        <begin position="177"/>
        <end position="211"/>
    </location>
</feature>
<dbReference type="Gene3D" id="1.25.40.410">
    <property type="match status" value="1"/>
</dbReference>
<evidence type="ECO:0000313" key="5">
    <source>
        <dbReference type="EMBL" id="CAD7223201.1"/>
    </source>
</evidence>
<evidence type="ECO:0000256" key="3">
    <source>
        <dbReference type="PROSITE-ProRule" id="PRU00983"/>
    </source>
</evidence>
<dbReference type="InterPro" id="IPR035892">
    <property type="entry name" value="C2_domain_sf"/>
</dbReference>
<dbReference type="Pfam" id="PF20422">
    <property type="entry name" value="DHR-2_Lobe_B"/>
    <property type="match status" value="1"/>
</dbReference>
<feature type="region of interest" description="Disordered" evidence="4">
    <location>
        <begin position="246"/>
        <end position="278"/>
    </location>
</feature>
<dbReference type="InterPro" id="IPR016024">
    <property type="entry name" value="ARM-type_fold"/>
</dbReference>